<dbReference type="InterPro" id="IPR022742">
    <property type="entry name" value="Hydrolase_4"/>
</dbReference>
<dbReference type="Gene3D" id="3.40.50.1820">
    <property type="entry name" value="alpha/beta hydrolase"/>
    <property type="match status" value="1"/>
</dbReference>
<gene>
    <name evidence="2" type="ORF">DOS83_08325</name>
</gene>
<dbReference type="RefSeq" id="WP_116094625.1">
    <property type="nucleotide sequence ID" value="NZ_QKXN01000048.1"/>
</dbReference>
<comment type="caution">
    <text evidence="2">The sequence shown here is derived from an EMBL/GenBank/DDBJ whole genome shotgun (WGS) entry which is preliminary data.</text>
</comment>
<dbReference type="InterPro" id="IPR051044">
    <property type="entry name" value="MAG_DAG_Lipase"/>
</dbReference>
<dbReference type="Proteomes" id="UP000256562">
    <property type="component" value="Unassembled WGS sequence"/>
</dbReference>
<reference evidence="2 3" key="1">
    <citation type="journal article" date="2018" name="Vet. Microbiol.">
        <title>Characterisation of Staphylococcus felis isolated from cats using whole genome sequencing.</title>
        <authorList>
            <person name="Worthing K."/>
            <person name="Pang S."/>
            <person name="Trott D.J."/>
            <person name="Abraham S."/>
            <person name="Coombs G.W."/>
            <person name="Jordan D."/>
            <person name="McIntyre L."/>
            <person name="Davies M.R."/>
            <person name="Norris J."/>
        </authorList>
    </citation>
    <scope>NUCLEOTIDE SEQUENCE [LARGE SCALE GENOMIC DNA]</scope>
    <source>
        <strain evidence="2 3">F9</strain>
    </source>
</reference>
<dbReference type="InterPro" id="IPR029058">
    <property type="entry name" value="AB_hydrolase_fold"/>
</dbReference>
<sequence length="285" mass="32250">MNYLQTIKSKDGTKLYAKVNSPVDWDVYFEDADDINVIIVHGLAEHLDRYDHVAEHLSQNGFNVIRYDQRGHGRSEGKPLYYDHKNQIIEDLESVVDYVKTHFTGPIFLLGHSMGGYAVAMYGTRHPSSVNGIITSGAVTRDNNRFSPEAYGNRQTPADTYFPNSLDEGLSTNPYIRELYRKDAYVPETFSAGLTYAIIDGVIELKNHPEAFVDPVLILHGQKDSIVNPLDSIQFFSEIASEHKSLRIYDHLAHEILNEPSYSAIILQDIVAWIDQTAQQDQAFL</sequence>
<dbReference type="PANTHER" id="PTHR11614">
    <property type="entry name" value="PHOSPHOLIPASE-RELATED"/>
    <property type="match status" value="1"/>
</dbReference>
<feature type="domain" description="Serine aminopeptidase S33" evidence="1">
    <location>
        <begin position="36"/>
        <end position="260"/>
    </location>
</feature>
<dbReference type="OrthoDB" id="9806902at2"/>
<accession>A0A3E0INM2</accession>
<evidence type="ECO:0000259" key="1">
    <source>
        <dbReference type="Pfam" id="PF12146"/>
    </source>
</evidence>
<evidence type="ECO:0000313" key="2">
    <source>
        <dbReference type="EMBL" id="REH93851.1"/>
    </source>
</evidence>
<proteinExistence type="predicted"/>
<dbReference type="EMBL" id="QKXQ01000380">
    <property type="protein sequence ID" value="REH93851.1"/>
    <property type="molecule type" value="Genomic_DNA"/>
</dbReference>
<protein>
    <submittedName>
        <fullName evidence="2">Alpha/beta hydrolase</fullName>
    </submittedName>
</protein>
<dbReference type="Pfam" id="PF12146">
    <property type="entry name" value="Hydrolase_4"/>
    <property type="match status" value="1"/>
</dbReference>
<name>A0A3E0INM2_9STAP</name>
<dbReference type="InterPro" id="IPR000073">
    <property type="entry name" value="AB_hydrolase_1"/>
</dbReference>
<dbReference type="PRINTS" id="PR00111">
    <property type="entry name" value="ABHYDROLASE"/>
</dbReference>
<dbReference type="AlphaFoldDB" id="A0A3E0INM2"/>
<organism evidence="2 3">
    <name type="scientific">Staphylococcus felis</name>
    <dbReference type="NCBI Taxonomy" id="46127"/>
    <lineage>
        <taxon>Bacteria</taxon>
        <taxon>Bacillati</taxon>
        <taxon>Bacillota</taxon>
        <taxon>Bacilli</taxon>
        <taxon>Bacillales</taxon>
        <taxon>Staphylococcaceae</taxon>
        <taxon>Staphylococcus</taxon>
    </lineage>
</organism>
<dbReference type="SUPFAM" id="SSF53474">
    <property type="entry name" value="alpha/beta-Hydrolases"/>
    <property type="match status" value="1"/>
</dbReference>
<keyword evidence="2" id="KW-0378">Hydrolase</keyword>
<dbReference type="GO" id="GO:0016787">
    <property type="term" value="F:hydrolase activity"/>
    <property type="evidence" value="ECO:0007669"/>
    <property type="project" value="UniProtKB-KW"/>
</dbReference>
<evidence type="ECO:0000313" key="3">
    <source>
        <dbReference type="Proteomes" id="UP000256562"/>
    </source>
</evidence>